<dbReference type="InterPro" id="IPR036291">
    <property type="entry name" value="NAD(P)-bd_dom_sf"/>
</dbReference>
<dbReference type="STRING" id="105231.A0A1Y1I7G0"/>
<dbReference type="PANTHER" id="PTHR43391:SF89">
    <property type="entry name" value="11-BETA-HYDROXYSTEROID DEHYDROGENASE 1A-RELATED"/>
    <property type="match status" value="1"/>
</dbReference>
<feature type="compositionally biased region" description="Polar residues" evidence="4">
    <location>
        <begin position="51"/>
        <end position="60"/>
    </location>
</feature>
<sequence length="461" mass="50558">MVSAVAVLPRAGCTALHTARRLGNQTQLFQAPFLRGGIPLLQCLPPARQNRSVRMASNSNVKERRPAAPDTNNRPKRGISDAEAAERRNKLNKSVPLGDRLLTASNQLLNVVAYPIGFGVLAVTLPFIWVRRLFYEAFKEPQDMTDKVVLITGGSSGIGEHMAYEYARLGARLSLVARRKDKLHEVEANSWALGAHDVMIVEADLGDEAGCKLALSKTLEHYDHLDLLVNNAGLFNSFYFDDAKDTKGFQSILDTNFWAAVNLTHHALPHLKASKGQIYVTVSVSSIAPVPMNTLYNASKSAVASFYHTLRIELGDKVPITMFSPGIVKSEMTDGKFIQPDGHVADYEEGIQLRRQNGFGLIPLLPTALAARAAVDATRKRKPDVIFPVWYGLFAYFRLLAPEILDPLLRSILTGKPSPLKRVQDAVGGGLGEPNQQQLERGGMRKVGEKDSVEEKSGATK</sequence>
<keyword evidence="5" id="KW-0472">Membrane</keyword>
<dbReference type="PANTHER" id="PTHR43391">
    <property type="entry name" value="RETINOL DEHYDROGENASE-RELATED"/>
    <property type="match status" value="1"/>
</dbReference>
<evidence type="ECO:0000256" key="1">
    <source>
        <dbReference type="ARBA" id="ARBA00006484"/>
    </source>
</evidence>
<reference evidence="6 7" key="1">
    <citation type="journal article" date="2014" name="Nat. Commun.">
        <title>Klebsormidium flaccidum genome reveals primary factors for plant terrestrial adaptation.</title>
        <authorList>
            <person name="Hori K."/>
            <person name="Maruyama F."/>
            <person name="Fujisawa T."/>
            <person name="Togashi T."/>
            <person name="Yamamoto N."/>
            <person name="Seo M."/>
            <person name="Sato S."/>
            <person name="Yamada T."/>
            <person name="Mori H."/>
            <person name="Tajima N."/>
            <person name="Moriyama T."/>
            <person name="Ikeuchi M."/>
            <person name="Watanabe M."/>
            <person name="Wada H."/>
            <person name="Kobayashi K."/>
            <person name="Saito M."/>
            <person name="Masuda T."/>
            <person name="Sasaki-Sekimoto Y."/>
            <person name="Mashiguchi K."/>
            <person name="Awai K."/>
            <person name="Shimojima M."/>
            <person name="Masuda S."/>
            <person name="Iwai M."/>
            <person name="Nobusawa T."/>
            <person name="Narise T."/>
            <person name="Kondo S."/>
            <person name="Saito H."/>
            <person name="Sato R."/>
            <person name="Murakawa M."/>
            <person name="Ihara Y."/>
            <person name="Oshima-Yamada Y."/>
            <person name="Ohtaka K."/>
            <person name="Satoh M."/>
            <person name="Sonobe K."/>
            <person name="Ishii M."/>
            <person name="Ohtani R."/>
            <person name="Kanamori-Sato M."/>
            <person name="Honoki R."/>
            <person name="Miyazaki D."/>
            <person name="Mochizuki H."/>
            <person name="Umetsu J."/>
            <person name="Higashi K."/>
            <person name="Shibata D."/>
            <person name="Kamiya Y."/>
            <person name="Sato N."/>
            <person name="Nakamura Y."/>
            <person name="Tabata S."/>
            <person name="Ida S."/>
            <person name="Kurokawa K."/>
            <person name="Ohta H."/>
        </authorList>
    </citation>
    <scope>NUCLEOTIDE SEQUENCE [LARGE SCALE GENOMIC DNA]</scope>
    <source>
        <strain evidence="6 7">NIES-2285</strain>
    </source>
</reference>
<dbReference type="PRINTS" id="PR00081">
    <property type="entry name" value="GDHRDH"/>
</dbReference>
<evidence type="ECO:0000313" key="6">
    <source>
        <dbReference type="EMBL" id="GAQ85359.1"/>
    </source>
</evidence>
<keyword evidence="7" id="KW-1185">Reference proteome</keyword>
<dbReference type="OrthoDB" id="47007at2759"/>
<accession>A0A1Y1I7G0</accession>
<dbReference type="EMBL" id="DF237180">
    <property type="protein sequence ID" value="GAQ85359.1"/>
    <property type="molecule type" value="Genomic_DNA"/>
</dbReference>
<organism evidence="6 7">
    <name type="scientific">Klebsormidium nitens</name>
    <name type="common">Green alga</name>
    <name type="synonym">Ulothrix nitens</name>
    <dbReference type="NCBI Taxonomy" id="105231"/>
    <lineage>
        <taxon>Eukaryota</taxon>
        <taxon>Viridiplantae</taxon>
        <taxon>Streptophyta</taxon>
        <taxon>Klebsormidiophyceae</taxon>
        <taxon>Klebsormidiales</taxon>
        <taxon>Klebsormidiaceae</taxon>
        <taxon>Klebsormidium</taxon>
    </lineage>
</organism>
<dbReference type="PROSITE" id="PS00061">
    <property type="entry name" value="ADH_SHORT"/>
    <property type="match status" value="1"/>
</dbReference>
<feature type="transmembrane region" description="Helical" evidence="5">
    <location>
        <begin position="111"/>
        <end position="130"/>
    </location>
</feature>
<dbReference type="GO" id="GO:0005829">
    <property type="term" value="C:cytosol"/>
    <property type="evidence" value="ECO:0000318"/>
    <property type="project" value="GO_Central"/>
</dbReference>
<feature type="region of interest" description="Disordered" evidence="4">
    <location>
        <begin position="423"/>
        <end position="461"/>
    </location>
</feature>
<gene>
    <name evidence="6" type="ORF">KFL_002310150</name>
</gene>
<dbReference type="InterPro" id="IPR020904">
    <property type="entry name" value="Sc_DH/Rdtase_CS"/>
</dbReference>
<dbReference type="AlphaFoldDB" id="A0A1Y1I7G0"/>
<feature type="compositionally biased region" description="Basic and acidic residues" evidence="4">
    <location>
        <begin position="442"/>
        <end position="461"/>
    </location>
</feature>
<keyword evidence="5" id="KW-1133">Transmembrane helix</keyword>
<dbReference type="GO" id="GO:0016491">
    <property type="term" value="F:oxidoreductase activity"/>
    <property type="evidence" value="ECO:0000318"/>
    <property type="project" value="GO_Central"/>
</dbReference>
<keyword evidence="5" id="KW-0812">Transmembrane</keyword>
<protein>
    <submittedName>
        <fullName evidence="6">Uncharacterized protein</fullName>
    </submittedName>
</protein>
<dbReference type="OMA" id="MAFAWPL"/>
<dbReference type="Proteomes" id="UP000054558">
    <property type="component" value="Unassembled WGS sequence"/>
</dbReference>
<evidence type="ECO:0000256" key="3">
    <source>
        <dbReference type="RuleBase" id="RU000363"/>
    </source>
</evidence>
<evidence type="ECO:0000256" key="5">
    <source>
        <dbReference type="SAM" id="Phobius"/>
    </source>
</evidence>
<comment type="similarity">
    <text evidence="1 3">Belongs to the short-chain dehydrogenases/reductases (SDR) family.</text>
</comment>
<dbReference type="InterPro" id="IPR002347">
    <property type="entry name" value="SDR_fam"/>
</dbReference>
<dbReference type="Gene3D" id="3.40.50.720">
    <property type="entry name" value="NAD(P)-binding Rossmann-like Domain"/>
    <property type="match status" value="1"/>
</dbReference>
<dbReference type="PRINTS" id="PR00080">
    <property type="entry name" value="SDRFAMILY"/>
</dbReference>
<keyword evidence="2" id="KW-0560">Oxidoreductase</keyword>
<name>A0A1Y1I7G0_KLENI</name>
<evidence type="ECO:0000256" key="4">
    <source>
        <dbReference type="SAM" id="MobiDB-lite"/>
    </source>
</evidence>
<proteinExistence type="inferred from homology"/>
<dbReference type="Pfam" id="PF00106">
    <property type="entry name" value="adh_short"/>
    <property type="match status" value="1"/>
</dbReference>
<feature type="region of interest" description="Disordered" evidence="4">
    <location>
        <begin position="51"/>
        <end position="85"/>
    </location>
</feature>
<evidence type="ECO:0000256" key="2">
    <source>
        <dbReference type="ARBA" id="ARBA00023002"/>
    </source>
</evidence>
<dbReference type="SUPFAM" id="SSF51735">
    <property type="entry name" value="NAD(P)-binding Rossmann-fold domains"/>
    <property type="match status" value="1"/>
</dbReference>
<evidence type="ECO:0000313" key="7">
    <source>
        <dbReference type="Proteomes" id="UP000054558"/>
    </source>
</evidence>